<dbReference type="RefSeq" id="WP_311626756.1">
    <property type="nucleotide sequence ID" value="NZ_JAVRFE010000050.1"/>
</dbReference>
<evidence type="ECO:0000259" key="6">
    <source>
        <dbReference type="PROSITE" id="PS50975"/>
    </source>
</evidence>
<name>A0ABU2TFR3_9ACTN</name>
<keyword evidence="1" id="KW-0436">Ligase</keyword>
<dbReference type="InterPro" id="IPR052032">
    <property type="entry name" value="ATP-dep_AA_Ligase"/>
</dbReference>
<dbReference type="InterPro" id="IPR011761">
    <property type="entry name" value="ATP-grasp"/>
</dbReference>
<reference evidence="7" key="1">
    <citation type="submission" date="2024-05" db="EMBL/GenBank/DDBJ databases">
        <title>30 novel species of actinomycetes from the DSMZ collection.</title>
        <authorList>
            <person name="Nouioui I."/>
        </authorList>
    </citation>
    <scope>NUCLEOTIDE SEQUENCE</scope>
    <source>
        <strain evidence="7">DSM 41527</strain>
    </source>
</reference>
<dbReference type="Pfam" id="PF13535">
    <property type="entry name" value="ATP-grasp_4"/>
    <property type="match status" value="1"/>
</dbReference>
<evidence type="ECO:0000313" key="8">
    <source>
        <dbReference type="Proteomes" id="UP001180551"/>
    </source>
</evidence>
<sequence>MAHPALPVLLVVHDRGSASPLRILSAARGLCRVIFLHEAEHPAPSAELAQVAGHAEAVDITGLGEAEVCRLAGSLHPAGVLTFSEYRLRLTAAVAAYCGVRFHSRATAQALTDKYRQRQALGEAGVQRTGCVPLRHPDEAAAALARVGTPAVLKPRHSAGSVDTCLVASADECRARLAEFTGGAHRDFVLEEFLPGDPARTGPGWADYVSVESLVVDGEPRTAALNGKPPLVPPFRETGHVLPAPVPPALAAEIVRLERAAVRALGIRHGITHTEVKLTPDGPRIIEVNGRLGGYIAEIVQRRTGYDMVAAALRIALGLPVTSPDPARLYGEGVTFQYLIVPPTGPLRPGPPSLLDDLGTLPGVDLVDVSPPAHWHTGWRRGTTGAIGTVYGSAADHTELRALLDQVRARLDRFWRGTHIPHTDAPHTDVPHTGIPHTELPQASVRWPNSTD</sequence>
<comment type="caution">
    <text evidence="7">The sequence shown here is derived from an EMBL/GenBank/DDBJ whole genome shotgun (WGS) entry which is preliminary data.</text>
</comment>
<evidence type="ECO:0000256" key="5">
    <source>
        <dbReference type="SAM" id="MobiDB-lite"/>
    </source>
</evidence>
<dbReference type="Gene3D" id="3.30.470.20">
    <property type="entry name" value="ATP-grasp fold, B domain"/>
    <property type="match status" value="1"/>
</dbReference>
<keyword evidence="3 4" id="KW-0067">ATP-binding</keyword>
<evidence type="ECO:0000256" key="4">
    <source>
        <dbReference type="PROSITE-ProRule" id="PRU00409"/>
    </source>
</evidence>
<dbReference type="PROSITE" id="PS50975">
    <property type="entry name" value="ATP_GRASP"/>
    <property type="match status" value="1"/>
</dbReference>
<evidence type="ECO:0000256" key="3">
    <source>
        <dbReference type="ARBA" id="ARBA00022840"/>
    </source>
</evidence>
<keyword evidence="2 4" id="KW-0547">Nucleotide-binding</keyword>
<evidence type="ECO:0000256" key="1">
    <source>
        <dbReference type="ARBA" id="ARBA00022598"/>
    </source>
</evidence>
<dbReference type="PANTHER" id="PTHR43585">
    <property type="entry name" value="FUMIPYRROLE BIOSYNTHESIS PROTEIN C"/>
    <property type="match status" value="1"/>
</dbReference>
<protein>
    <submittedName>
        <fullName evidence="7">ATP-grasp domain-containing protein</fullName>
    </submittedName>
</protein>
<dbReference type="EMBL" id="JAVRFE010000050">
    <property type="protein sequence ID" value="MDT0459747.1"/>
    <property type="molecule type" value="Genomic_DNA"/>
</dbReference>
<evidence type="ECO:0000313" key="7">
    <source>
        <dbReference type="EMBL" id="MDT0459747.1"/>
    </source>
</evidence>
<feature type="domain" description="ATP-grasp" evidence="6">
    <location>
        <begin position="118"/>
        <end position="317"/>
    </location>
</feature>
<dbReference type="SUPFAM" id="SSF56059">
    <property type="entry name" value="Glutathione synthetase ATP-binding domain-like"/>
    <property type="match status" value="1"/>
</dbReference>
<evidence type="ECO:0000256" key="2">
    <source>
        <dbReference type="ARBA" id="ARBA00022741"/>
    </source>
</evidence>
<keyword evidence="8" id="KW-1185">Reference proteome</keyword>
<dbReference type="Proteomes" id="UP001180551">
    <property type="component" value="Unassembled WGS sequence"/>
</dbReference>
<accession>A0ABU2TFR3</accession>
<proteinExistence type="predicted"/>
<gene>
    <name evidence="7" type="ORF">RM550_29200</name>
</gene>
<organism evidence="7 8">
    <name type="scientific">Streptomyces mooreae</name>
    <dbReference type="NCBI Taxonomy" id="3075523"/>
    <lineage>
        <taxon>Bacteria</taxon>
        <taxon>Bacillati</taxon>
        <taxon>Actinomycetota</taxon>
        <taxon>Actinomycetes</taxon>
        <taxon>Kitasatosporales</taxon>
        <taxon>Streptomycetaceae</taxon>
        <taxon>Streptomyces</taxon>
    </lineage>
</organism>
<dbReference type="PANTHER" id="PTHR43585:SF2">
    <property type="entry name" value="ATP-GRASP ENZYME FSQD"/>
    <property type="match status" value="1"/>
</dbReference>
<feature type="region of interest" description="Disordered" evidence="5">
    <location>
        <begin position="422"/>
        <end position="452"/>
    </location>
</feature>